<dbReference type="SMART" id="SM00896">
    <property type="entry name" value="FDX-ACB"/>
    <property type="match status" value="1"/>
</dbReference>
<keyword evidence="8 15" id="KW-0547">Nucleotide-binding</keyword>
<dbReference type="SUPFAM" id="SSF54991">
    <property type="entry name" value="Anticodon-binding domain of PheRS"/>
    <property type="match status" value="1"/>
</dbReference>
<evidence type="ECO:0000256" key="14">
    <source>
        <dbReference type="ARBA" id="ARBA00049255"/>
    </source>
</evidence>
<dbReference type="InterPro" id="IPR004532">
    <property type="entry name" value="Phe-tRNA-ligase_IIc_bsu_bact"/>
</dbReference>
<dbReference type="GO" id="GO:0004826">
    <property type="term" value="F:phenylalanine-tRNA ligase activity"/>
    <property type="evidence" value="ECO:0007669"/>
    <property type="project" value="UniProtKB-UniRule"/>
</dbReference>
<evidence type="ECO:0000256" key="1">
    <source>
        <dbReference type="ARBA" id="ARBA00004496"/>
    </source>
</evidence>
<dbReference type="PROSITE" id="PS51447">
    <property type="entry name" value="FDX_ACB"/>
    <property type="match status" value="1"/>
</dbReference>
<dbReference type="GO" id="GO:0006432">
    <property type="term" value="P:phenylalanyl-tRNA aminoacylation"/>
    <property type="evidence" value="ECO:0007669"/>
    <property type="project" value="UniProtKB-UniRule"/>
</dbReference>
<proteinExistence type="inferred from homology"/>
<keyword evidence="21" id="KW-1185">Reference proteome</keyword>
<dbReference type="HAMAP" id="MF_00283">
    <property type="entry name" value="Phe_tRNA_synth_beta1"/>
    <property type="match status" value="1"/>
</dbReference>
<keyword evidence="12 15" id="KW-0648">Protein biosynthesis</keyword>
<dbReference type="PROSITE" id="PS51483">
    <property type="entry name" value="B5"/>
    <property type="match status" value="1"/>
</dbReference>
<comment type="similarity">
    <text evidence="2 15">Belongs to the phenylalanyl-tRNA synthetase beta subunit family. Type 1 subfamily.</text>
</comment>
<dbReference type="InterPro" id="IPR005121">
    <property type="entry name" value="Fdx_antiC-bd"/>
</dbReference>
<dbReference type="STRING" id="869279.SE15_00865"/>
<keyword evidence="9 15" id="KW-0067">ATP-binding</keyword>
<feature type="binding site" evidence="15">
    <location>
        <position position="490"/>
    </location>
    <ligand>
        <name>Mg(2+)</name>
        <dbReference type="ChEBI" id="CHEBI:18420"/>
        <note>shared with alpha subunit</note>
    </ligand>
</feature>
<keyword evidence="5 16" id="KW-0820">tRNA-binding</keyword>
<dbReference type="RefSeq" id="WP_054520216.1">
    <property type="nucleotide sequence ID" value="NZ_LGKO01000002.1"/>
</dbReference>
<dbReference type="Gene3D" id="2.40.50.140">
    <property type="entry name" value="Nucleic acid-binding proteins"/>
    <property type="match status" value="1"/>
</dbReference>
<dbReference type="Pfam" id="PF17759">
    <property type="entry name" value="tRNA_synthFbeta"/>
    <property type="match status" value="1"/>
</dbReference>
<evidence type="ECO:0000313" key="20">
    <source>
        <dbReference type="EMBL" id="KPL83828.1"/>
    </source>
</evidence>
<dbReference type="AlphaFoldDB" id="A0A0P6Y435"/>
<dbReference type="EMBL" id="LGKO01000002">
    <property type="protein sequence ID" value="KPL83828.1"/>
    <property type="molecule type" value="Genomic_DNA"/>
</dbReference>
<comment type="catalytic activity">
    <reaction evidence="14 15">
        <text>tRNA(Phe) + L-phenylalanine + ATP = L-phenylalanyl-tRNA(Phe) + AMP + diphosphate + H(+)</text>
        <dbReference type="Rhea" id="RHEA:19413"/>
        <dbReference type="Rhea" id="RHEA-COMP:9668"/>
        <dbReference type="Rhea" id="RHEA-COMP:9699"/>
        <dbReference type="ChEBI" id="CHEBI:15378"/>
        <dbReference type="ChEBI" id="CHEBI:30616"/>
        <dbReference type="ChEBI" id="CHEBI:33019"/>
        <dbReference type="ChEBI" id="CHEBI:58095"/>
        <dbReference type="ChEBI" id="CHEBI:78442"/>
        <dbReference type="ChEBI" id="CHEBI:78531"/>
        <dbReference type="ChEBI" id="CHEBI:456215"/>
        <dbReference type="EC" id="6.1.1.20"/>
    </reaction>
</comment>
<evidence type="ECO:0000256" key="10">
    <source>
        <dbReference type="ARBA" id="ARBA00022842"/>
    </source>
</evidence>
<evidence type="ECO:0000256" key="5">
    <source>
        <dbReference type="ARBA" id="ARBA00022555"/>
    </source>
</evidence>
<evidence type="ECO:0000256" key="12">
    <source>
        <dbReference type="ARBA" id="ARBA00022917"/>
    </source>
</evidence>
<dbReference type="GO" id="GO:0000287">
    <property type="term" value="F:magnesium ion binding"/>
    <property type="evidence" value="ECO:0007669"/>
    <property type="project" value="UniProtKB-UniRule"/>
</dbReference>
<evidence type="ECO:0000256" key="11">
    <source>
        <dbReference type="ARBA" id="ARBA00022884"/>
    </source>
</evidence>
<dbReference type="NCBIfam" id="TIGR00472">
    <property type="entry name" value="pheT_bact"/>
    <property type="match status" value="1"/>
</dbReference>
<keyword evidence="11 16" id="KW-0694">RNA-binding</keyword>
<dbReference type="SUPFAM" id="SSF56037">
    <property type="entry name" value="PheT/TilS domain"/>
    <property type="match status" value="1"/>
</dbReference>
<dbReference type="InterPro" id="IPR020825">
    <property type="entry name" value="Phe-tRNA_synthase-like_B3/B4"/>
</dbReference>
<dbReference type="InterPro" id="IPR009061">
    <property type="entry name" value="DNA-bd_dom_put_sf"/>
</dbReference>
<dbReference type="PATRIC" id="fig|869279.4.peg.169"/>
<evidence type="ECO:0000259" key="18">
    <source>
        <dbReference type="PROSITE" id="PS51447"/>
    </source>
</evidence>
<dbReference type="InterPro" id="IPR033714">
    <property type="entry name" value="tRNA_bind_bactPheRS"/>
</dbReference>
<keyword evidence="6 15" id="KW-0436">Ligase</keyword>
<dbReference type="Proteomes" id="UP000050544">
    <property type="component" value="Unassembled WGS sequence"/>
</dbReference>
<dbReference type="GO" id="GO:0000049">
    <property type="term" value="F:tRNA binding"/>
    <property type="evidence" value="ECO:0007669"/>
    <property type="project" value="UniProtKB-UniRule"/>
</dbReference>
<dbReference type="SUPFAM" id="SSF50249">
    <property type="entry name" value="Nucleic acid-binding proteins"/>
    <property type="match status" value="1"/>
</dbReference>
<dbReference type="InterPro" id="IPR005147">
    <property type="entry name" value="tRNA_synthase_B5-dom"/>
</dbReference>
<evidence type="ECO:0000256" key="3">
    <source>
        <dbReference type="ARBA" id="ARBA00011209"/>
    </source>
</evidence>
<evidence type="ECO:0000256" key="15">
    <source>
        <dbReference type="HAMAP-Rule" id="MF_00283"/>
    </source>
</evidence>
<dbReference type="Gene3D" id="3.50.40.10">
    <property type="entry name" value="Phenylalanyl-trna Synthetase, Chain B, domain 3"/>
    <property type="match status" value="1"/>
</dbReference>
<organism evidence="20 21">
    <name type="scientific">Thermanaerothrix daxensis</name>
    <dbReference type="NCBI Taxonomy" id="869279"/>
    <lineage>
        <taxon>Bacteria</taxon>
        <taxon>Bacillati</taxon>
        <taxon>Chloroflexota</taxon>
        <taxon>Anaerolineae</taxon>
        <taxon>Anaerolineales</taxon>
        <taxon>Anaerolineaceae</taxon>
        <taxon>Thermanaerothrix</taxon>
    </lineage>
</organism>
<evidence type="ECO:0000259" key="19">
    <source>
        <dbReference type="PROSITE" id="PS51483"/>
    </source>
</evidence>
<comment type="caution">
    <text evidence="20">The sequence shown here is derived from an EMBL/GenBank/DDBJ whole genome shotgun (WGS) entry which is preliminary data.</text>
</comment>
<comment type="subunit">
    <text evidence="3 15">Tetramer of two alpha and two beta subunits.</text>
</comment>
<evidence type="ECO:0000313" key="21">
    <source>
        <dbReference type="Proteomes" id="UP000050544"/>
    </source>
</evidence>
<dbReference type="SMART" id="SM00874">
    <property type="entry name" value="B5"/>
    <property type="match status" value="1"/>
</dbReference>
<dbReference type="Pfam" id="PF03483">
    <property type="entry name" value="B3_4"/>
    <property type="match status" value="1"/>
</dbReference>
<evidence type="ECO:0000256" key="7">
    <source>
        <dbReference type="ARBA" id="ARBA00022723"/>
    </source>
</evidence>
<evidence type="ECO:0000256" key="8">
    <source>
        <dbReference type="ARBA" id="ARBA00022741"/>
    </source>
</evidence>
<keyword evidence="7 15" id="KW-0479">Metal-binding</keyword>
<dbReference type="InterPro" id="IPR045864">
    <property type="entry name" value="aa-tRNA-synth_II/BPL/LPL"/>
</dbReference>
<dbReference type="InterPro" id="IPR002547">
    <property type="entry name" value="tRNA-bd_dom"/>
</dbReference>
<reference evidence="20 21" key="1">
    <citation type="submission" date="2015-07" db="EMBL/GenBank/DDBJ databases">
        <title>Whole genome sequence of Thermanaerothrix daxensis DSM 23592.</title>
        <authorList>
            <person name="Hemp J."/>
            <person name="Ward L.M."/>
            <person name="Pace L.A."/>
            <person name="Fischer W.W."/>
        </authorList>
    </citation>
    <scope>NUCLEOTIDE SEQUENCE [LARGE SCALE GENOMIC DNA]</scope>
    <source>
        <strain evidence="20 21">GNS-1</strain>
    </source>
</reference>
<evidence type="ECO:0000256" key="4">
    <source>
        <dbReference type="ARBA" id="ARBA00022490"/>
    </source>
</evidence>
<accession>A0A0P6Y435</accession>
<dbReference type="OrthoDB" id="9805455at2"/>
<keyword evidence="4 15" id="KW-0963">Cytoplasm</keyword>
<evidence type="ECO:0000256" key="16">
    <source>
        <dbReference type="PROSITE-ProRule" id="PRU00209"/>
    </source>
</evidence>
<feature type="binding site" evidence="15">
    <location>
        <position position="504"/>
    </location>
    <ligand>
        <name>Mg(2+)</name>
        <dbReference type="ChEBI" id="CHEBI:18420"/>
        <note>shared with alpha subunit</note>
    </ligand>
</feature>
<dbReference type="Gene3D" id="3.30.70.380">
    <property type="entry name" value="Ferrodoxin-fold anticodon-binding domain"/>
    <property type="match status" value="1"/>
</dbReference>
<dbReference type="SUPFAM" id="SSF55681">
    <property type="entry name" value="Class II aaRS and biotin synthetases"/>
    <property type="match status" value="1"/>
</dbReference>
<dbReference type="Pfam" id="PF03484">
    <property type="entry name" value="B5"/>
    <property type="match status" value="1"/>
</dbReference>
<dbReference type="Gene3D" id="3.30.56.10">
    <property type="match status" value="2"/>
</dbReference>
<dbReference type="InterPro" id="IPR045060">
    <property type="entry name" value="Phe-tRNA-ligase_IIc_bsu"/>
</dbReference>
<dbReference type="GO" id="GO:0005524">
    <property type="term" value="F:ATP binding"/>
    <property type="evidence" value="ECO:0007669"/>
    <property type="project" value="UniProtKB-UniRule"/>
</dbReference>
<comment type="subcellular location">
    <subcellularLocation>
        <location evidence="1 15">Cytoplasm</location>
    </subcellularLocation>
</comment>
<dbReference type="Pfam" id="PF03147">
    <property type="entry name" value="FDX-ACB"/>
    <property type="match status" value="1"/>
</dbReference>
<dbReference type="PANTHER" id="PTHR10947:SF0">
    <property type="entry name" value="PHENYLALANINE--TRNA LIGASE BETA SUBUNIT"/>
    <property type="match status" value="1"/>
</dbReference>
<evidence type="ECO:0000259" key="17">
    <source>
        <dbReference type="PROSITE" id="PS50886"/>
    </source>
</evidence>
<protein>
    <recommendedName>
        <fullName evidence="15">Phenylalanine--tRNA ligase beta subunit</fullName>
        <ecNumber evidence="15">6.1.1.20</ecNumber>
    </recommendedName>
    <alternativeName>
        <fullName evidence="15">Phenylalanyl-tRNA synthetase beta subunit</fullName>
        <shortName evidence="15">PheRS</shortName>
    </alternativeName>
</protein>
<dbReference type="SMART" id="SM00873">
    <property type="entry name" value="B3_4"/>
    <property type="match status" value="1"/>
</dbReference>
<feature type="domain" description="B5" evidence="19">
    <location>
        <begin position="437"/>
        <end position="516"/>
    </location>
</feature>
<feature type="binding site" evidence="15">
    <location>
        <position position="503"/>
    </location>
    <ligand>
        <name>Mg(2+)</name>
        <dbReference type="ChEBI" id="CHEBI:18420"/>
        <note>shared with alpha subunit</note>
    </ligand>
</feature>
<feature type="domain" description="TRNA-binding" evidence="17">
    <location>
        <begin position="55"/>
        <end position="179"/>
    </location>
</feature>
<keyword evidence="10 15" id="KW-0460">Magnesium</keyword>
<dbReference type="InterPro" id="IPR041616">
    <property type="entry name" value="PheRS_beta_core"/>
</dbReference>
<name>A0A0P6Y435_9CHLR</name>
<evidence type="ECO:0000256" key="13">
    <source>
        <dbReference type="ARBA" id="ARBA00023146"/>
    </source>
</evidence>
<sequence>MKVPLSWLKDFVEIDLSLPELAYRLTMAGLEVEEIRLVGLPMPEGAHEFKIEGLSWDPDKIVVAQIEEVMPHPNADRLVLCRLNDGRETLTVLTGAPNLFPYKGQGPLPRPLKVAYAREGARIYDGHQPGFVLTTLKRAKIRGIESFSMVCSEKELGISEEHEGIIILDEEAPVGMPLVDYMGDAVLEIAILPNMIRNASILGVARELAALTGKPLRQPPLPPFERGASIEGRAAIQITDPELNPRFVLGLIEGVTPRPSPYWVQRRLRLAGMRPINSVVDATNYVMLMLGEPLHAFDYDVLTARAGGKPPTIITRTAREGERLTTLDGVERVLEPYMILVTDTAGPLSLAGIMGGLESEVTENTHNVLLEGATWNPVNVRRTASALRLSSEAAYRFVRGVHPALAPEAVRVCLAYMAAWSGGRVAEGLVDAYPKPQVDPEVTLSEAEVQRWLGISLRAEEVADLLRRLEFTCRVEGETVVARVPPHRLDIGEGVIGKADLIEEIARLYGYDRLPETLPADPLPWQRNQPLLEAEEALRDVLAGLGLQEVVTYRLTSPEREARWLAPAEGEYLPPDYVRLANPIAPERSVMRRSLLAAVLEVAERNARLTERLAFFEIGPIFLPLAGQDLPEEPLRLALVLSGMRHLPAWDRAEPPLADFFDLKGILEGMAEALHVPQWRIEPASHPGLHPGKCAALYSGERELGYLGELHPLVKARYDFGPVPVLVAELDATALLSLVPERFEVQGVPVYPPVIEDIAVVVDEAVPAAQVEAVIRQAGGKLLTRVRLFDVFRGEQIGVGKKSLAYNLTYQAPDHTLTDAEAAQIRQKIIRRLEQTLGARLRG</sequence>
<evidence type="ECO:0000256" key="2">
    <source>
        <dbReference type="ARBA" id="ARBA00008653"/>
    </source>
</evidence>
<keyword evidence="13 15" id="KW-0030">Aminoacyl-tRNA synthetase</keyword>
<dbReference type="SUPFAM" id="SSF46955">
    <property type="entry name" value="Putative DNA-binding domain"/>
    <property type="match status" value="1"/>
</dbReference>
<dbReference type="InterPro" id="IPR036690">
    <property type="entry name" value="Fdx_antiC-bd_sf"/>
</dbReference>
<gene>
    <name evidence="15" type="primary">pheT</name>
    <name evidence="20" type="ORF">SE15_00865</name>
</gene>
<evidence type="ECO:0000256" key="6">
    <source>
        <dbReference type="ARBA" id="ARBA00022598"/>
    </source>
</evidence>
<dbReference type="EC" id="6.1.1.20" evidence="15"/>
<dbReference type="PROSITE" id="PS50886">
    <property type="entry name" value="TRBD"/>
    <property type="match status" value="1"/>
</dbReference>
<feature type="binding site" evidence="15">
    <location>
        <position position="500"/>
    </location>
    <ligand>
        <name>Mg(2+)</name>
        <dbReference type="ChEBI" id="CHEBI:18420"/>
        <note>shared with alpha subunit</note>
    </ligand>
</feature>
<dbReference type="Gene3D" id="3.30.930.10">
    <property type="entry name" value="Bira Bifunctional Protein, Domain 2"/>
    <property type="match status" value="1"/>
</dbReference>
<dbReference type="CDD" id="cd02796">
    <property type="entry name" value="tRNA_bind_bactPheRS"/>
    <property type="match status" value="1"/>
</dbReference>
<dbReference type="CDD" id="cd00769">
    <property type="entry name" value="PheRS_beta_core"/>
    <property type="match status" value="1"/>
</dbReference>
<dbReference type="GO" id="GO:0009328">
    <property type="term" value="C:phenylalanine-tRNA ligase complex"/>
    <property type="evidence" value="ECO:0007669"/>
    <property type="project" value="TreeGrafter"/>
</dbReference>
<dbReference type="PANTHER" id="PTHR10947">
    <property type="entry name" value="PHENYLALANYL-TRNA SYNTHETASE BETA CHAIN AND LEUCINE-RICH REPEAT-CONTAINING PROTEIN 47"/>
    <property type="match status" value="1"/>
</dbReference>
<dbReference type="FunFam" id="3.30.70.380:FF:000001">
    <property type="entry name" value="Phenylalanine--tRNA ligase beta subunit"/>
    <property type="match status" value="1"/>
</dbReference>
<dbReference type="InterPro" id="IPR005146">
    <property type="entry name" value="B3/B4_tRNA-bd"/>
</dbReference>
<feature type="domain" description="FDX-ACB" evidence="18">
    <location>
        <begin position="749"/>
        <end position="842"/>
    </location>
</feature>
<evidence type="ECO:0000256" key="9">
    <source>
        <dbReference type="ARBA" id="ARBA00022840"/>
    </source>
</evidence>
<comment type="cofactor">
    <cofactor evidence="15">
        <name>Mg(2+)</name>
        <dbReference type="ChEBI" id="CHEBI:18420"/>
    </cofactor>
    <text evidence="15">Binds 2 magnesium ions per tetramer.</text>
</comment>
<dbReference type="InterPro" id="IPR012340">
    <property type="entry name" value="NA-bd_OB-fold"/>
</dbReference>